<protein>
    <recommendedName>
        <fullName evidence="2">DUF6199 domain-containing protein</fullName>
    </recommendedName>
</protein>
<dbReference type="AlphaFoldDB" id="A0A285IL79"/>
<evidence type="ECO:0000313" key="3">
    <source>
        <dbReference type="EMBL" id="SNY47856.1"/>
    </source>
</evidence>
<organism evidence="3 4">
    <name type="scientific">Orenia metallireducens</name>
    <dbReference type="NCBI Taxonomy" id="1413210"/>
    <lineage>
        <taxon>Bacteria</taxon>
        <taxon>Bacillati</taxon>
        <taxon>Bacillota</taxon>
        <taxon>Clostridia</taxon>
        <taxon>Halanaerobiales</taxon>
        <taxon>Halobacteroidaceae</taxon>
        <taxon>Orenia</taxon>
    </lineage>
</organism>
<dbReference type="InterPro" id="IPR045679">
    <property type="entry name" value="DUF6199"/>
</dbReference>
<keyword evidence="1" id="KW-1133">Transmembrane helix</keyword>
<feature type="transmembrane region" description="Helical" evidence="1">
    <location>
        <begin position="12"/>
        <end position="30"/>
    </location>
</feature>
<feature type="domain" description="DUF6199" evidence="2">
    <location>
        <begin position="19"/>
        <end position="76"/>
    </location>
</feature>
<evidence type="ECO:0000256" key="1">
    <source>
        <dbReference type="SAM" id="Phobius"/>
    </source>
</evidence>
<keyword evidence="1" id="KW-0472">Membrane</keyword>
<evidence type="ECO:0000313" key="4">
    <source>
        <dbReference type="Proteomes" id="UP000219573"/>
    </source>
</evidence>
<proteinExistence type="predicted"/>
<dbReference type="RefSeq" id="WP_097019681.1">
    <property type="nucleotide sequence ID" value="NZ_OBDZ01000060.1"/>
</dbReference>
<keyword evidence="1" id="KW-0812">Transmembrane</keyword>
<accession>A0A285IL79</accession>
<dbReference type="EMBL" id="OBDZ01000060">
    <property type="protein sequence ID" value="SNY47856.1"/>
    <property type="molecule type" value="Genomic_DNA"/>
</dbReference>
<keyword evidence="4" id="KW-1185">Reference proteome</keyword>
<reference evidence="4" key="1">
    <citation type="submission" date="2017-09" db="EMBL/GenBank/DDBJ databases">
        <authorList>
            <person name="Varghese N."/>
            <person name="Submissions S."/>
        </authorList>
    </citation>
    <scope>NUCLEOTIDE SEQUENCE [LARGE SCALE GENOMIC DNA]</scope>
    <source>
        <strain evidence="4">MSL47</strain>
    </source>
</reference>
<sequence>MNQSFGDLFISYFISYSFIICLFLMFFYTFKNPAKSFWLGRRWMFDEQNEPSKAIIKQYKIVSVIGMVITAIIFIIITVKLFCN</sequence>
<dbReference type="Proteomes" id="UP000219573">
    <property type="component" value="Unassembled WGS sequence"/>
</dbReference>
<feature type="transmembrane region" description="Helical" evidence="1">
    <location>
        <begin position="61"/>
        <end position="82"/>
    </location>
</feature>
<dbReference type="Pfam" id="PF19701">
    <property type="entry name" value="DUF6199"/>
    <property type="match status" value="1"/>
</dbReference>
<gene>
    <name evidence="3" type="ORF">SAMN06265827_1604</name>
</gene>
<evidence type="ECO:0000259" key="2">
    <source>
        <dbReference type="Pfam" id="PF19701"/>
    </source>
</evidence>
<name>A0A285IL79_9FIRM</name>